<evidence type="ECO:0000313" key="2">
    <source>
        <dbReference type="Proteomes" id="UP000468943"/>
    </source>
</evidence>
<dbReference type="EMBL" id="WTYS01000001">
    <property type="protein sequence ID" value="MXO56859.1"/>
    <property type="molecule type" value="Genomic_DNA"/>
</dbReference>
<evidence type="ECO:0000313" key="1">
    <source>
        <dbReference type="EMBL" id="MXO56859.1"/>
    </source>
</evidence>
<sequence length="231" mass="24765">MRSFSTWPAPLPGGATSDECALAFDQNRVHRLLILPALFDEANKLRRLTVEIMRRLDLSGIDSILPDLPGCNESPAALREQNLVSWKEATKACAKYFGATHVLTMRSGALFAPHDIPGWRYAPAGGQKLIRSMLRARTIASREAGQDETIGGLELRAKEAGITLAGWELGADMFAALSVAPTPATPTSAGYFDINQEMVGGGGLWLRAEPDEDHEQADAIAAIIAVGLAEA</sequence>
<dbReference type="OrthoDB" id="7390151at2"/>
<proteinExistence type="predicted"/>
<dbReference type="RefSeq" id="WP_160598008.1">
    <property type="nucleotide sequence ID" value="NZ_WTYS01000001.1"/>
</dbReference>
<comment type="caution">
    <text evidence="1">The sequence shown here is derived from an EMBL/GenBank/DDBJ whole genome shotgun (WGS) entry which is preliminary data.</text>
</comment>
<dbReference type="AlphaFoldDB" id="A0A6I4SMB3"/>
<reference evidence="1 2" key="1">
    <citation type="submission" date="2019-12" db="EMBL/GenBank/DDBJ databases">
        <title>Genomic-based taxomic classification of the family Erythrobacteraceae.</title>
        <authorList>
            <person name="Xu L."/>
        </authorList>
    </citation>
    <scope>NUCLEOTIDE SEQUENCE [LARGE SCALE GENOMIC DNA]</scope>
    <source>
        <strain evidence="1 2">JCM 17802</strain>
    </source>
</reference>
<protein>
    <submittedName>
        <fullName evidence="1">Uncharacterized protein</fullName>
    </submittedName>
</protein>
<name>A0A6I4SMB3_9SPHN</name>
<gene>
    <name evidence="1" type="ORF">GRI36_08180</name>
</gene>
<accession>A0A6I4SMB3</accession>
<dbReference type="Proteomes" id="UP000468943">
    <property type="component" value="Unassembled WGS sequence"/>
</dbReference>
<organism evidence="1 2">
    <name type="scientific">Pontixanthobacter gangjinensis</name>
    <dbReference type="NCBI Taxonomy" id="1028742"/>
    <lineage>
        <taxon>Bacteria</taxon>
        <taxon>Pseudomonadati</taxon>
        <taxon>Pseudomonadota</taxon>
        <taxon>Alphaproteobacteria</taxon>
        <taxon>Sphingomonadales</taxon>
        <taxon>Erythrobacteraceae</taxon>
        <taxon>Pontixanthobacter</taxon>
    </lineage>
</organism>
<keyword evidence="2" id="KW-1185">Reference proteome</keyword>